<evidence type="ECO:0000313" key="5">
    <source>
        <dbReference type="EMBL" id="KAK9270613.1"/>
    </source>
</evidence>
<dbReference type="InterPro" id="IPR014830">
    <property type="entry name" value="Glycolipid_transfer_prot_dom"/>
</dbReference>
<proteinExistence type="inferred from homology"/>
<sequence length="235" mass="26491">MKRRREAEKASEIRSAIEELSVVVKIKPADGHDAAHIHHDDAAQIHHDAAQIPTKTFLSVCNLVVQILDKIGPTMAVLRQDVHQNIQRLEMLHQSEPSRYSNLVEIVKKEVGEGIAREGKSCSRAFVWLTRSLDFTVALLQKLANDPGKSMEQAVEESYDITLKPWHRWISSAACKVALKIVPDNKTFINLLMAKDEDYDTLKEDIQTLISLLVPLLEEIHSILGSYGLDRLKSN</sequence>
<dbReference type="GO" id="GO:1902388">
    <property type="term" value="F:ceramide 1-phosphate transfer activity"/>
    <property type="evidence" value="ECO:0007669"/>
    <property type="project" value="TreeGrafter"/>
</dbReference>
<evidence type="ECO:0000256" key="1">
    <source>
        <dbReference type="ARBA" id="ARBA00007148"/>
    </source>
</evidence>
<dbReference type="GO" id="GO:1902387">
    <property type="term" value="F:ceramide 1-phosphate binding"/>
    <property type="evidence" value="ECO:0007669"/>
    <property type="project" value="TreeGrafter"/>
</dbReference>
<accession>A0AAP0R7A0</accession>
<evidence type="ECO:0000313" key="6">
    <source>
        <dbReference type="Proteomes" id="UP001415857"/>
    </source>
</evidence>
<feature type="domain" description="Glycolipid transfer protein" evidence="4">
    <location>
        <begin position="52"/>
        <end position="193"/>
    </location>
</feature>
<dbReference type="PANTHER" id="PTHR10219:SF34">
    <property type="entry name" value="GLYCOLIPID TRANSFER PROTEIN 3"/>
    <property type="match status" value="1"/>
</dbReference>
<comment type="similarity">
    <text evidence="1">Belongs to the GLTP family.</text>
</comment>
<dbReference type="EMBL" id="JBBPBK010000014">
    <property type="protein sequence ID" value="KAK9270613.1"/>
    <property type="molecule type" value="Genomic_DNA"/>
</dbReference>
<evidence type="ECO:0000259" key="4">
    <source>
        <dbReference type="Pfam" id="PF08718"/>
    </source>
</evidence>
<gene>
    <name evidence="5" type="ORF">L1049_026195</name>
</gene>
<comment type="caution">
    <text evidence="5">The sequence shown here is derived from an EMBL/GenBank/DDBJ whole genome shotgun (WGS) entry which is preliminary data.</text>
</comment>
<dbReference type="InterPro" id="IPR036497">
    <property type="entry name" value="GLTP_sf"/>
</dbReference>
<dbReference type="FunFam" id="1.10.3520.10:FF:000008">
    <property type="entry name" value="Glycolipid transfer protein 2"/>
    <property type="match status" value="1"/>
</dbReference>
<dbReference type="GO" id="GO:0016020">
    <property type="term" value="C:membrane"/>
    <property type="evidence" value="ECO:0007669"/>
    <property type="project" value="TreeGrafter"/>
</dbReference>
<evidence type="ECO:0000256" key="2">
    <source>
        <dbReference type="ARBA" id="ARBA00022448"/>
    </source>
</evidence>
<evidence type="ECO:0000256" key="3">
    <source>
        <dbReference type="ARBA" id="ARBA00023055"/>
    </source>
</evidence>
<dbReference type="Pfam" id="PF08718">
    <property type="entry name" value="GLTP"/>
    <property type="match status" value="1"/>
</dbReference>
<keyword evidence="6" id="KW-1185">Reference proteome</keyword>
<reference evidence="5 6" key="1">
    <citation type="journal article" date="2024" name="Plant J.">
        <title>Genome sequences and population genomics reveal climatic adaptation and genomic divergence between two closely related sweetgum species.</title>
        <authorList>
            <person name="Xu W.Q."/>
            <person name="Ren C.Q."/>
            <person name="Zhang X.Y."/>
            <person name="Comes H.P."/>
            <person name="Liu X.H."/>
            <person name="Li Y.G."/>
            <person name="Kettle C.J."/>
            <person name="Jalonen R."/>
            <person name="Gaisberger H."/>
            <person name="Ma Y.Z."/>
            <person name="Qiu Y.X."/>
        </authorList>
    </citation>
    <scope>NUCLEOTIDE SEQUENCE [LARGE SCALE GENOMIC DNA]</scope>
    <source>
        <strain evidence="5">Hangzhou</strain>
    </source>
</reference>
<keyword evidence="3" id="KW-0445">Lipid transport</keyword>
<dbReference type="Gene3D" id="1.10.3520.10">
    <property type="entry name" value="Glycolipid transfer protein"/>
    <property type="match status" value="1"/>
</dbReference>
<keyword evidence="2" id="KW-0813">Transport</keyword>
<protein>
    <recommendedName>
        <fullName evidence="4">Glycolipid transfer protein domain-containing protein</fullName>
    </recommendedName>
</protein>
<dbReference type="SUPFAM" id="SSF110004">
    <property type="entry name" value="Glycolipid transfer protein, GLTP"/>
    <property type="match status" value="1"/>
</dbReference>
<name>A0AAP0R7A0_LIQFO</name>
<dbReference type="PANTHER" id="PTHR10219">
    <property type="entry name" value="GLYCOLIPID TRANSFER PROTEIN-RELATED"/>
    <property type="match status" value="1"/>
</dbReference>
<dbReference type="GO" id="GO:0005829">
    <property type="term" value="C:cytosol"/>
    <property type="evidence" value="ECO:0007669"/>
    <property type="project" value="TreeGrafter"/>
</dbReference>
<dbReference type="AlphaFoldDB" id="A0AAP0R7A0"/>
<organism evidence="5 6">
    <name type="scientific">Liquidambar formosana</name>
    <name type="common">Formosan gum</name>
    <dbReference type="NCBI Taxonomy" id="63359"/>
    <lineage>
        <taxon>Eukaryota</taxon>
        <taxon>Viridiplantae</taxon>
        <taxon>Streptophyta</taxon>
        <taxon>Embryophyta</taxon>
        <taxon>Tracheophyta</taxon>
        <taxon>Spermatophyta</taxon>
        <taxon>Magnoliopsida</taxon>
        <taxon>eudicotyledons</taxon>
        <taxon>Gunneridae</taxon>
        <taxon>Pentapetalae</taxon>
        <taxon>Saxifragales</taxon>
        <taxon>Altingiaceae</taxon>
        <taxon>Liquidambar</taxon>
    </lineage>
</organism>
<dbReference type="Proteomes" id="UP001415857">
    <property type="component" value="Unassembled WGS sequence"/>
</dbReference>